<dbReference type="EMBL" id="FQWQ01000001">
    <property type="protein sequence ID" value="SHG75175.1"/>
    <property type="molecule type" value="Genomic_DNA"/>
</dbReference>
<keyword evidence="11" id="KW-0443">Lipid metabolism</keyword>
<dbReference type="Proteomes" id="UP000184212">
    <property type="component" value="Unassembled WGS sequence"/>
</dbReference>
<accession>A0A1M5MD44</accession>
<dbReference type="Pfam" id="PF01219">
    <property type="entry name" value="DAGK_prokar"/>
    <property type="match status" value="1"/>
</dbReference>
<feature type="binding site" evidence="18">
    <location>
        <position position="70"/>
    </location>
    <ligand>
        <name>a divalent metal cation</name>
        <dbReference type="ChEBI" id="CHEBI:60240"/>
    </ligand>
</feature>
<evidence type="ECO:0000256" key="6">
    <source>
        <dbReference type="ARBA" id="ARBA00022692"/>
    </source>
</evidence>
<dbReference type="GO" id="GO:0005524">
    <property type="term" value="F:ATP binding"/>
    <property type="evidence" value="ECO:0007669"/>
    <property type="project" value="UniProtKB-KW"/>
</dbReference>
<dbReference type="GO" id="GO:0016301">
    <property type="term" value="F:kinase activity"/>
    <property type="evidence" value="ECO:0007669"/>
    <property type="project" value="UniProtKB-KW"/>
</dbReference>
<evidence type="ECO:0000256" key="7">
    <source>
        <dbReference type="ARBA" id="ARBA00022741"/>
    </source>
</evidence>
<dbReference type="InterPro" id="IPR000829">
    <property type="entry name" value="DAGK"/>
</dbReference>
<keyword evidence="5" id="KW-0808">Transferase</keyword>
<organism evidence="20 21">
    <name type="scientific">Chryseolinea serpens</name>
    <dbReference type="NCBI Taxonomy" id="947013"/>
    <lineage>
        <taxon>Bacteria</taxon>
        <taxon>Pseudomonadati</taxon>
        <taxon>Bacteroidota</taxon>
        <taxon>Cytophagia</taxon>
        <taxon>Cytophagales</taxon>
        <taxon>Fulvivirgaceae</taxon>
        <taxon>Chryseolinea</taxon>
    </lineage>
</organism>
<keyword evidence="3" id="KW-1003">Cell membrane</keyword>
<evidence type="ECO:0000256" key="18">
    <source>
        <dbReference type="PIRSR" id="PIRSR600829-4"/>
    </source>
</evidence>
<dbReference type="AlphaFoldDB" id="A0A1M5MD44"/>
<dbReference type="InterPro" id="IPR036945">
    <property type="entry name" value="DAGK_sf"/>
</dbReference>
<evidence type="ECO:0000256" key="2">
    <source>
        <dbReference type="ARBA" id="ARBA00005967"/>
    </source>
</evidence>
<evidence type="ECO:0000256" key="13">
    <source>
        <dbReference type="ARBA" id="ARBA00023209"/>
    </source>
</evidence>
<feature type="active site" description="Proton acceptor" evidence="15">
    <location>
        <position position="63"/>
    </location>
</feature>
<evidence type="ECO:0000256" key="19">
    <source>
        <dbReference type="SAM" id="Phobius"/>
    </source>
</evidence>
<evidence type="ECO:0000256" key="14">
    <source>
        <dbReference type="ARBA" id="ARBA00023264"/>
    </source>
</evidence>
<evidence type="ECO:0000256" key="12">
    <source>
        <dbReference type="ARBA" id="ARBA00023136"/>
    </source>
</evidence>
<evidence type="ECO:0000256" key="1">
    <source>
        <dbReference type="ARBA" id="ARBA00004651"/>
    </source>
</evidence>
<feature type="binding site" evidence="18">
    <location>
        <position position="22"/>
    </location>
    <ligand>
        <name>a divalent metal cation</name>
        <dbReference type="ChEBI" id="CHEBI:60240"/>
    </ligand>
</feature>
<dbReference type="GO" id="GO:0005886">
    <property type="term" value="C:plasma membrane"/>
    <property type="evidence" value="ECO:0007669"/>
    <property type="project" value="UniProtKB-SubCell"/>
</dbReference>
<feature type="transmembrane region" description="Helical" evidence="19">
    <location>
        <begin position="25"/>
        <end position="44"/>
    </location>
</feature>
<dbReference type="PROSITE" id="PS01069">
    <property type="entry name" value="DAGK_PROKAR"/>
    <property type="match status" value="1"/>
</dbReference>
<evidence type="ECO:0000313" key="20">
    <source>
        <dbReference type="EMBL" id="SHG75175.1"/>
    </source>
</evidence>
<gene>
    <name evidence="20" type="ORF">SAMN04488109_1683</name>
</gene>
<feature type="binding site" evidence="17">
    <location>
        <begin position="88"/>
        <end position="89"/>
    </location>
    <ligand>
        <name>ATP</name>
        <dbReference type="ChEBI" id="CHEBI:30616"/>
    </ligand>
</feature>
<keyword evidence="8 20" id="KW-0418">Kinase</keyword>
<dbReference type="GO" id="GO:0008654">
    <property type="term" value="P:phospholipid biosynthetic process"/>
    <property type="evidence" value="ECO:0007669"/>
    <property type="project" value="UniProtKB-KW"/>
</dbReference>
<evidence type="ECO:0000256" key="17">
    <source>
        <dbReference type="PIRSR" id="PIRSR600829-3"/>
    </source>
</evidence>
<evidence type="ECO:0000256" key="4">
    <source>
        <dbReference type="ARBA" id="ARBA00022516"/>
    </source>
</evidence>
<dbReference type="Gene3D" id="1.10.287.3610">
    <property type="match status" value="1"/>
</dbReference>
<keyword evidence="7 17" id="KW-0547">Nucleotide-binding</keyword>
<feature type="transmembrane region" description="Helical" evidence="19">
    <location>
        <begin position="90"/>
        <end position="110"/>
    </location>
</feature>
<dbReference type="OrthoDB" id="1493837at2"/>
<evidence type="ECO:0000256" key="3">
    <source>
        <dbReference type="ARBA" id="ARBA00022475"/>
    </source>
</evidence>
<evidence type="ECO:0000256" key="15">
    <source>
        <dbReference type="PIRSR" id="PIRSR600829-1"/>
    </source>
</evidence>
<keyword evidence="18" id="KW-0479">Metal-binding</keyword>
<evidence type="ECO:0000256" key="10">
    <source>
        <dbReference type="ARBA" id="ARBA00022989"/>
    </source>
</evidence>
<proteinExistence type="inferred from homology"/>
<dbReference type="PANTHER" id="PTHR34299:SF1">
    <property type="entry name" value="DIACYLGLYCEROL KINASE"/>
    <property type="match status" value="1"/>
</dbReference>
<keyword evidence="21" id="KW-1185">Reference proteome</keyword>
<sequence length="115" mass="12453">MKSFLKSFIYAFHGIWSGISGERNLKAQIVVALLVIGAGFYVSITPEEWCIVILCIGVVIGLELMNSAIESLVDLVTLERKPLAGKIKDIAAGAVLVVSCMAVVIGIIIFRKYLL</sequence>
<comment type="subcellular location">
    <subcellularLocation>
        <location evidence="1">Cell membrane</location>
        <topology evidence="1">Multi-pass membrane protein</topology>
    </subcellularLocation>
</comment>
<evidence type="ECO:0000256" key="11">
    <source>
        <dbReference type="ARBA" id="ARBA00023098"/>
    </source>
</evidence>
<feature type="transmembrane region" description="Helical" evidence="19">
    <location>
        <begin position="50"/>
        <end position="69"/>
    </location>
</feature>
<protein>
    <submittedName>
        <fullName evidence="20">Diacylglycerol kinase (ATP)</fullName>
    </submittedName>
</protein>
<feature type="binding site" evidence="17">
    <location>
        <position position="22"/>
    </location>
    <ligand>
        <name>ATP</name>
        <dbReference type="ChEBI" id="CHEBI:30616"/>
    </ligand>
</feature>
<evidence type="ECO:0000256" key="9">
    <source>
        <dbReference type="ARBA" id="ARBA00022840"/>
    </source>
</evidence>
<keyword evidence="18" id="KW-0460">Magnesium</keyword>
<comment type="cofactor">
    <cofactor evidence="18">
        <name>Mg(2+)</name>
        <dbReference type="ChEBI" id="CHEBI:18420"/>
    </cofactor>
    <text evidence="18">Mn(2+), Zn(2+), Cd(2+) and Co(2+) support activity to lesser extents.</text>
</comment>
<keyword evidence="4" id="KW-0444">Lipid biosynthesis</keyword>
<keyword evidence="14" id="KW-1208">Phospholipid metabolism</keyword>
<evidence type="ECO:0000256" key="8">
    <source>
        <dbReference type="ARBA" id="ARBA00022777"/>
    </source>
</evidence>
<dbReference type="STRING" id="947013.SAMN04488109_1683"/>
<dbReference type="GO" id="GO:0046872">
    <property type="term" value="F:metal ion binding"/>
    <property type="evidence" value="ECO:0007669"/>
    <property type="project" value="UniProtKB-KW"/>
</dbReference>
<keyword evidence="9 17" id="KW-0067">ATP-binding</keyword>
<feature type="binding site" evidence="17">
    <location>
        <position position="10"/>
    </location>
    <ligand>
        <name>ATP</name>
        <dbReference type="ChEBI" id="CHEBI:30616"/>
    </ligand>
</feature>
<feature type="binding site" evidence="16">
    <location>
        <position position="63"/>
    </location>
    <ligand>
        <name>substrate</name>
    </ligand>
</feature>
<reference evidence="20 21" key="1">
    <citation type="submission" date="2016-11" db="EMBL/GenBank/DDBJ databases">
        <authorList>
            <person name="Jaros S."/>
            <person name="Januszkiewicz K."/>
            <person name="Wedrychowicz H."/>
        </authorList>
    </citation>
    <scope>NUCLEOTIDE SEQUENCE [LARGE SCALE GENOMIC DNA]</scope>
    <source>
        <strain evidence="20 21">DSM 24574</strain>
    </source>
</reference>
<feature type="binding site" evidence="17">
    <location>
        <position position="70"/>
    </location>
    <ligand>
        <name>ATP</name>
        <dbReference type="ChEBI" id="CHEBI:30616"/>
    </ligand>
</feature>
<keyword evidence="10 19" id="KW-1133">Transmembrane helix</keyword>
<name>A0A1M5MD44_9BACT</name>
<dbReference type="RefSeq" id="WP_073134981.1">
    <property type="nucleotide sequence ID" value="NZ_FQWQ01000001.1"/>
</dbReference>
<keyword evidence="13" id="KW-0594">Phospholipid biosynthesis</keyword>
<evidence type="ECO:0000256" key="16">
    <source>
        <dbReference type="PIRSR" id="PIRSR600829-2"/>
    </source>
</evidence>
<keyword evidence="12 19" id="KW-0472">Membrane</keyword>
<dbReference type="CDD" id="cd14265">
    <property type="entry name" value="UDPK_IM_like"/>
    <property type="match status" value="1"/>
</dbReference>
<evidence type="ECO:0000313" key="21">
    <source>
        <dbReference type="Proteomes" id="UP000184212"/>
    </source>
</evidence>
<keyword evidence="6 19" id="KW-0812">Transmembrane</keyword>
<dbReference type="InterPro" id="IPR033717">
    <property type="entry name" value="UDPK"/>
</dbReference>
<evidence type="ECO:0000256" key="5">
    <source>
        <dbReference type="ARBA" id="ARBA00022679"/>
    </source>
</evidence>
<dbReference type="PANTHER" id="PTHR34299">
    <property type="entry name" value="DIACYLGLYCEROL KINASE"/>
    <property type="match status" value="1"/>
</dbReference>
<comment type="similarity">
    <text evidence="2">Belongs to the bacterial diacylglycerol kinase family.</text>
</comment>